<dbReference type="Gene3D" id="3.20.20.30">
    <property type="entry name" value="Luciferase-like domain"/>
    <property type="match status" value="1"/>
</dbReference>
<evidence type="ECO:0000256" key="1">
    <source>
        <dbReference type="ARBA" id="ARBA00007789"/>
    </source>
</evidence>
<dbReference type="SUPFAM" id="SSF51679">
    <property type="entry name" value="Bacterial luciferase-like"/>
    <property type="match status" value="1"/>
</dbReference>
<sequence>MPELGESGGGTQLELGPAISRRSTMETMKYSLVELAPVTPGHTKHEALTRALDAAVEAEQLGYHRIWFAEHHNATGYASQVPEQLIALAAERTDHIRVGSGAVLLNHYSPYSVAERFLQLEALFPGRVDLGLGRATGGQVVDAALQRDRSAQRRDDYGDQVQEILAYYHRAFGEKHPFATLDLTHGIDSVPEVFTLGSSGNSAGFAGQLGIGYAFAGFINPRAAKAALRSYRESFTATPFGPGTPQIILALNIVAAPTEEEALTLTWPNRAMWADLRAGKPGPVPLLADAASSLSQEQKDIPAHVEGLMLPQCLAGTPDSLRGQLRPFAEKFGVTEIMVQDALNDPELRSRSRALIAEALAGL</sequence>
<dbReference type="PANTHER" id="PTHR30137">
    <property type="entry name" value="LUCIFERASE-LIKE MONOOXYGENASE"/>
    <property type="match status" value="1"/>
</dbReference>
<name>A0A0X2NJU9_9CORY</name>
<dbReference type="GO" id="GO:0016705">
    <property type="term" value="F:oxidoreductase activity, acting on paired donors, with incorporation or reduction of molecular oxygen"/>
    <property type="evidence" value="ECO:0007669"/>
    <property type="project" value="InterPro"/>
</dbReference>
<dbReference type="Proteomes" id="UP000182498">
    <property type="component" value="Unassembled WGS sequence"/>
</dbReference>
<feature type="domain" description="Luciferase-like" evidence="2">
    <location>
        <begin position="35"/>
        <end position="335"/>
    </location>
</feature>
<comment type="similarity">
    <text evidence="1">To bacterial alkanal monooxygenase alpha and beta chains.</text>
</comment>
<dbReference type="InterPro" id="IPR019949">
    <property type="entry name" value="CmoO-like"/>
</dbReference>
<accession>A0A0X2NJU9</accession>
<dbReference type="InterPro" id="IPR036661">
    <property type="entry name" value="Luciferase-like_sf"/>
</dbReference>
<dbReference type="PANTHER" id="PTHR30137:SF6">
    <property type="entry name" value="LUCIFERASE-LIKE MONOOXYGENASE"/>
    <property type="match status" value="1"/>
</dbReference>
<dbReference type="Pfam" id="PF00296">
    <property type="entry name" value="Bac_luciferase"/>
    <property type="match status" value="1"/>
</dbReference>
<organism evidence="3 4">
    <name type="scientific">Corynebacterium variabile</name>
    <dbReference type="NCBI Taxonomy" id="1727"/>
    <lineage>
        <taxon>Bacteria</taxon>
        <taxon>Bacillati</taxon>
        <taxon>Actinomycetota</taxon>
        <taxon>Actinomycetes</taxon>
        <taxon>Mycobacteriales</taxon>
        <taxon>Corynebacteriaceae</taxon>
        <taxon>Corynebacterium</taxon>
    </lineage>
</organism>
<dbReference type="CDD" id="cd00347">
    <property type="entry name" value="Flavin_utilizing_monoxygenases"/>
    <property type="match status" value="1"/>
</dbReference>
<protein>
    <submittedName>
        <fullName evidence="3">Luciferase family oxidoreductase, group 1</fullName>
    </submittedName>
</protein>
<dbReference type="InterPro" id="IPR050766">
    <property type="entry name" value="Bact_Lucif_Oxidored"/>
</dbReference>
<dbReference type="InterPro" id="IPR011251">
    <property type="entry name" value="Luciferase-like_dom"/>
</dbReference>
<dbReference type="AlphaFoldDB" id="A0A0X2NJU9"/>
<evidence type="ECO:0000313" key="4">
    <source>
        <dbReference type="Proteomes" id="UP000182498"/>
    </source>
</evidence>
<reference evidence="4" key="1">
    <citation type="submission" date="2015-11" db="EMBL/GenBank/DDBJ databases">
        <authorList>
            <person name="Dugat-Bony E."/>
        </authorList>
    </citation>
    <scope>NUCLEOTIDE SEQUENCE [LARGE SCALE GENOMIC DNA]</scope>
    <source>
        <strain evidence="4">Mu292</strain>
    </source>
</reference>
<evidence type="ECO:0000259" key="2">
    <source>
        <dbReference type="Pfam" id="PF00296"/>
    </source>
</evidence>
<gene>
    <name evidence="3" type="ORF">CVAR292_00337</name>
</gene>
<evidence type="ECO:0000313" key="3">
    <source>
        <dbReference type="EMBL" id="CUU65028.1"/>
    </source>
</evidence>
<proteinExistence type="predicted"/>
<dbReference type="EMBL" id="FAUH01000002">
    <property type="protein sequence ID" value="CUU65028.1"/>
    <property type="molecule type" value="Genomic_DNA"/>
</dbReference>
<dbReference type="NCBIfam" id="TIGR03558">
    <property type="entry name" value="oxido_grp_1"/>
    <property type="match status" value="1"/>
</dbReference>
<keyword evidence="4" id="KW-1185">Reference proteome</keyword>
<dbReference type="GO" id="GO:0005829">
    <property type="term" value="C:cytosol"/>
    <property type="evidence" value="ECO:0007669"/>
    <property type="project" value="TreeGrafter"/>
</dbReference>